<name>A0A934SGK0_9RHOB</name>
<keyword evidence="2" id="KW-1185">Reference proteome</keyword>
<dbReference type="AlphaFoldDB" id="A0A934SGK0"/>
<accession>A0A934SGK0</accession>
<dbReference type="EMBL" id="JAEPRQ010000005">
    <property type="protein sequence ID" value="MBK4217045.1"/>
    <property type="molecule type" value="Genomic_DNA"/>
</dbReference>
<gene>
    <name evidence="1" type="ORF">JJJ17_14020</name>
</gene>
<dbReference type="RefSeq" id="WP_200687481.1">
    <property type="nucleotide sequence ID" value="NZ_JAEPRQ010000005.1"/>
</dbReference>
<proteinExistence type="predicted"/>
<reference evidence="1" key="1">
    <citation type="submission" date="2021-01" db="EMBL/GenBank/DDBJ databases">
        <title>Paracoccus amoyensis sp. nov., isolated from the surface seawater along the coast of Xiamen Island, China.</title>
        <authorList>
            <person name="Lyu L."/>
        </authorList>
    </citation>
    <scope>NUCLEOTIDE SEQUENCE</scope>
    <source>
        <strain evidence="1">MJ17</strain>
    </source>
</reference>
<evidence type="ECO:0000313" key="1">
    <source>
        <dbReference type="EMBL" id="MBK4217045.1"/>
    </source>
</evidence>
<sequence>MIDPRFSSASRLSEDIGDVLSAIRRMIAEDEALIAARDRLSEGSKVDGPFWRDTVAAEEVLNGAATEQAEIIPLAPLRLETPVVSDDPLTVPDGATHQFEALVDLEEDDFAEAFDWKQRMRPEMIRPVLVPPVVQDPVPSAPEELGMAEAVPLLPKIEDIEPLNRHLAMFSLPWRQVTTGANLDHMPQVAPTEDKVSPVTASADIALDKAVREPTELQAEMIRKMVRSMVRDELHGSLGERFSHNLHAVIRREIATAIDEHLTFR</sequence>
<protein>
    <recommendedName>
        <fullName evidence="3">DUF2497 domain-containing protein</fullName>
    </recommendedName>
</protein>
<comment type="caution">
    <text evidence="1">The sequence shown here is derived from an EMBL/GenBank/DDBJ whole genome shotgun (WGS) entry which is preliminary data.</text>
</comment>
<evidence type="ECO:0000313" key="2">
    <source>
        <dbReference type="Proteomes" id="UP000640485"/>
    </source>
</evidence>
<evidence type="ECO:0008006" key="3">
    <source>
        <dbReference type="Google" id="ProtNLM"/>
    </source>
</evidence>
<organism evidence="1 2">
    <name type="scientific">Paracoccus caeni</name>
    <dbReference type="NCBI Taxonomy" id="657651"/>
    <lineage>
        <taxon>Bacteria</taxon>
        <taxon>Pseudomonadati</taxon>
        <taxon>Pseudomonadota</taxon>
        <taxon>Alphaproteobacteria</taxon>
        <taxon>Rhodobacterales</taxon>
        <taxon>Paracoccaceae</taxon>
        <taxon>Paracoccus</taxon>
    </lineage>
</organism>
<dbReference type="Proteomes" id="UP000640485">
    <property type="component" value="Unassembled WGS sequence"/>
</dbReference>